<gene>
    <name evidence="1" type="ORF">GCM10011452_33450</name>
</gene>
<accession>A0A918J1A5</accession>
<reference evidence="1" key="1">
    <citation type="journal article" date="2014" name="Int. J. Syst. Evol. Microbiol.">
        <title>Complete genome sequence of Corynebacterium casei LMG S-19264T (=DSM 44701T), isolated from a smear-ripened cheese.</title>
        <authorList>
            <consortium name="US DOE Joint Genome Institute (JGI-PGF)"/>
            <person name="Walter F."/>
            <person name="Albersmeier A."/>
            <person name="Kalinowski J."/>
            <person name="Ruckert C."/>
        </authorList>
    </citation>
    <scope>NUCLEOTIDE SEQUENCE</scope>
    <source>
        <strain evidence="1">KCTC 23714</strain>
    </source>
</reference>
<comment type="caution">
    <text evidence="1">The sequence shown here is derived from an EMBL/GenBank/DDBJ whole genome shotgun (WGS) entry which is preliminary data.</text>
</comment>
<dbReference type="EMBL" id="BMYQ01000014">
    <property type="protein sequence ID" value="GGW42372.1"/>
    <property type="molecule type" value="Genomic_DNA"/>
</dbReference>
<evidence type="ECO:0008006" key="3">
    <source>
        <dbReference type="Google" id="ProtNLM"/>
    </source>
</evidence>
<dbReference type="Gene3D" id="3.30.450.40">
    <property type="match status" value="1"/>
</dbReference>
<dbReference type="AlphaFoldDB" id="A0A918J1A5"/>
<protein>
    <recommendedName>
        <fullName evidence="3">GAF domain-containing protein</fullName>
    </recommendedName>
</protein>
<organism evidence="1 2">
    <name type="scientific">Gemmobacter lanyuensis</name>
    <dbReference type="NCBI Taxonomy" id="1054497"/>
    <lineage>
        <taxon>Bacteria</taxon>
        <taxon>Pseudomonadati</taxon>
        <taxon>Pseudomonadota</taxon>
        <taxon>Alphaproteobacteria</taxon>
        <taxon>Rhodobacterales</taxon>
        <taxon>Paracoccaceae</taxon>
        <taxon>Gemmobacter</taxon>
    </lineage>
</organism>
<evidence type="ECO:0000313" key="2">
    <source>
        <dbReference type="Proteomes" id="UP000628984"/>
    </source>
</evidence>
<dbReference type="Proteomes" id="UP000628984">
    <property type="component" value="Unassembled WGS sequence"/>
</dbReference>
<proteinExistence type="predicted"/>
<keyword evidence="2" id="KW-1185">Reference proteome</keyword>
<evidence type="ECO:0000313" key="1">
    <source>
        <dbReference type="EMBL" id="GGW42372.1"/>
    </source>
</evidence>
<sequence>MTPDLKHAFDLAAGPDAAATVFAYAIEGLSAVTASKLTTASVYDLEKMQSRRVYTDNAEAYPTGNFKRLDRNRYYDIVIKGRRPFHTTTIDEIATVFFDWEKIRALGLESNLNLPAVAGDQVIGTVNLLHEEGHFTQDRVEAAMAWQPVVTLAFLLLHHAGAATRTLHPADQAIPVGVGSEGC</sequence>
<reference evidence="1" key="2">
    <citation type="submission" date="2020-09" db="EMBL/GenBank/DDBJ databases">
        <authorList>
            <person name="Sun Q."/>
            <person name="Kim S."/>
        </authorList>
    </citation>
    <scope>NUCLEOTIDE SEQUENCE</scope>
    <source>
        <strain evidence="1">KCTC 23714</strain>
    </source>
</reference>
<dbReference type="RefSeq" id="WP_189635028.1">
    <property type="nucleotide sequence ID" value="NZ_BMYQ01000014.1"/>
</dbReference>
<dbReference type="InterPro" id="IPR029016">
    <property type="entry name" value="GAF-like_dom_sf"/>
</dbReference>
<name>A0A918J1A5_9RHOB</name>